<organism evidence="7 8">
    <name type="scientific">Streblomastix strix</name>
    <dbReference type="NCBI Taxonomy" id="222440"/>
    <lineage>
        <taxon>Eukaryota</taxon>
        <taxon>Metamonada</taxon>
        <taxon>Preaxostyla</taxon>
        <taxon>Oxymonadida</taxon>
        <taxon>Streblomastigidae</taxon>
        <taxon>Streblomastix</taxon>
    </lineage>
</organism>
<dbReference type="OrthoDB" id="68483at2759"/>
<dbReference type="Pfam" id="PF00069">
    <property type="entry name" value="Pkinase"/>
    <property type="match status" value="1"/>
</dbReference>
<dbReference type="PANTHER" id="PTHR43671">
    <property type="entry name" value="SERINE/THREONINE-PROTEIN KINASE NEK"/>
    <property type="match status" value="1"/>
</dbReference>
<keyword evidence="2" id="KW-0808">Transferase</keyword>
<reference evidence="7 8" key="1">
    <citation type="submission" date="2019-03" db="EMBL/GenBank/DDBJ databases">
        <title>Single cell metagenomics reveals metabolic interactions within the superorganism composed of flagellate Streblomastix strix and complex community of Bacteroidetes bacteria on its surface.</title>
        <authorList>
            <person name="Treitli S.C."/>
            <person name="Kolisko M."/>
            <person name="Husnik F."/>
            <person name="Keeling P."/>
            <person name="Hampl V."/>
        </authorList>
    </citation>
    <scope>NUCLEOTIDE SEQUENCE [LARGE SCALE GENOMIC DNA]</scope>
    <source>
        <strain evidence="7">ST1C</strain>
    </source>
</reference>
<evidence type="ECO:0000256" key="1">
    <source>
        <dbReference type="ARBA" id="ARBA00012513"/>
    </source>
</evidence>
<keyword evidence="4 7" id="KW-0418">Kinase</keyword>
<dbReference type="InterPro" id="IPR050660">
    <property type="entry name" value="NEK_Ser/Thr_kinase"/>
</dbReference>
<evidence type="ECO:0000256" key="5">
    <source>
        <dbReference type="ARBA" id="ARBA00022840"/>
    </source>
</evidence>
<dbReference type="PROSITE" id="PS00108">
    <property type="entry name" value="PROTEIN_KINASE_ST"/>
    <property type="match status" value="1"/>
</dbReference>
<protein>
    <recommendedName>
        <fullName evidence="1">non-specific serine/threonine protein kinase</fullName>
        <ecNumber evidence="1">2.7.11.1</ecNumber>
    </recommendedName>
</protein>
<accession>A0A5J4U0J8</accession>
<dbReference type="InterPro" id="IPR001245">
    <property type="entry name" value="Ser-Thr/Tyr_kinase_cat_dom"/>
</dbReference>
<dbReference type="InterPro" id="IPR000719">
    <property type="entry name" value="Prot_kinase_dom"/>
</dbReference>
<sequence length="196" mass="22470">MEFCEGGDLRKFIENLKKPGMKISPQRVWDILTQIAFSLNQLHSKGIIHSDLKPENILLTKDFKVKIADFGLSKQLQVDRNYTLAHGGTKHYKAPELFTRNRIVITTAADIWAFGVMIFELISQRHPFFDSNTEGYIPDEEFIRRLTTEEPANLPAQYPESLKNLIKMMLAKDAARRITAEEILEIPEIAAILRSN</sequence>
<dbReference type="InterPro" id="IPR008271">
    <property type="entry name" value="Ser/Thr_kinase_AS"/>
</dbReference>
<dbReference type="SUPFAM" id="SSF56112">
    <property type="entry name" value="Protein kinase-like (PK-like)"/>
    <property type="match status" value="1"/>
</dbReference>
<evidence type="ECO:0000313" key="7">
    <source>
        <dbReference type="EMBL" id="KAA6363690.1"/>
    </source>
</evidence>
<dbReference type="GO" id="GO:0005524">
    <property type="term" value="F:ATP binding"/>
    <property type="evidence" value="ECO:0007669"/>
    <property type="project" value="UniProtKB-KW"/>
</dbReference>
<dbReference type="Gene3D" id="1.10.510.10">
    <property type="entry name" value="Transferase(Phosphotransferase) domain 1"/>
    <property type="match status" value="1"/>
</dbReference>
<dbReference type="PRINTS" id="PR00109">
    <property type="entry name" value="TYRKINASE"/>
</dbReference>
<evidence type="ECO:0000259" key="6">
    <source>
        <dbReference type="PROSITE" id="PS50011"/>
    </source>
</evidence>
<name>A0A5J4U0J8_9EUKA</name>
<dbReference type="InterPro" id="IPR011009">
    <property type="entry name" value="Kinase-like_dom_sf"/>
</dbReference>
<dbReference type="AlphaFoldDB" id="A0A5J4U0J8"/>
<dbReference type="PANTHER" id="PTHR43671:SF13">
    <property type="entry name" value="SERINE_THREONINE-PROTEIN KINASE NEK2"/>
    <property type="match status" value="1"/>
</dbReference>
<evidence type="ECO:0000256" key="4">
    <source>
        <dbReference type="ARBA" id="ARBA00022777"/>
    </source>
</evidence>
<dbReference type="SMART" id="SM00220">
    <property type="entry name" value="S_TKc"/>
    <property type="match status" value="1"/>
</dbReference>
<keyword evidence="3" id="KW-0547">Nucleotide-binding</keyword>
<keyword evidence="5" id="KW-0067">ATP-binding</keyword>
<evidence type="ECO:0000313" key="8">
    <source>
        <dbReference type="Proteomes" id="UP000324800"/>
    </source>
</evidence>
<proteinExistence type="predicted"/>
<dbReference type="PROSITE" id="PS50011">
    <property type="entry name" value="PROTEIN_KINASE_DOM"/>
    <property type="match status" value="1"/>
</dbReference>
<dbReference type="Proteomes" id="UP000324800">
    <property type="component" value="Unassembled WGS sequence"/>
</dbReference>
<dbReference type="EMBL" id="SNRW01022596">
    <property type="protein sequence ID" value="KAA6363690.1"/>
    <property type="molecule type" value="Genomic_DNA"/>
</dbReference>
<gene>
    <name evidence="7" type="ORF">EZS28_040784</name>
</gene>
<evidence type="ECO:0000256" key="3">
    <source>
        <dbReference type="ARBA" id="ARBA00022741"/>
    </source>
</evidence>
<comment type="caution">
    <text evidence="7">The sequence shown here is derived from an EMBL/GenBank/DDBJ whole genome shotgun (WGS) entry which is preliminary data.</text>
</comment>
<feature type="domain" description="Protein kinase" evidence="6">
    <location>
        <begin position="1"/>
        <end position="189"/>
    </location>
</feature>
<dbReference type="EC" id="2.7.11.1" evidence="1"/>
<dbReference type="GO" id="GO:0004674">
    <property type="term" value="F:protein serine/threonine kinase activity"/>
    <property type="evidence" value="ECO:0007669"/>
    <property type="project" value="UniProtKB-EC"/>
</dbReference>
<evidence type="ECO:0000256" key="2">
    <source>
        <dbReference type="ARBA" id="ARBA00022679"/>
    </source>
</evidence>